<dbReference type="AlphaFoldDB" id="A0A4R2RIA7"/>
<dbReference type="InterPro" id="IPR010359">
    <property type="entry name" value="IrrE_HExxH"/>
</dbReference>
<feature type="domain" description="IrrE N-terminal-like" evidence="1">
    <location>
        <begin position="47"/>
        <end position="132"/>
    </location>
</feature>
<gene>
    <name evidence="2" type="ORF">EDD73_11855</name>
</gene>
<proteinExistence type="predicted"/>
<dbReference type="Gene3D" id="1.10.10.2910">
    <property type="match status" value="1"/>
</dbReference>
<accession>A0A4R2RIA7</accession>
<evidence type="ECO:0000313" key="2">
    <source>
        <dbReference type="EMBL" id="TCP63512.1"/>
    </source>
</evidence>
<dbReference type="PANTHER" id="PTHR43236:SF1">
    <property type="entry name" value="BLL7220 PROTEIN"/>
    <property type="match status" value="1"/>
</dbReference>
<dbReference type="PANTHER" id="PTHR43236">
    <property type="entry name" value="ANTITOXIN HIGA1"/>
    <property type="match status" value="1"/>
</dbReference>
<dbReference type="Pfam" id="PF06114">
    <property type="entry name" value="Peptidase_M78"/>
    <property type="match status" value="1"/>
</dbReference>
<keyword evidence="3" id="KW-1185">Reference proteome</keyword>
<comment type="caution">
    <text evidence="2">The sequence shown here is derived from an EMBL/GenBank/DDBJ whole genome shotgun (WGS) entry which is preliminary data.</text>
</comment>
<sequence>MGSQANEQTQAVTGFVINHPSLEGVDIKNDVLTLIKTYGTNCPFTLADQLGILVRYKSLPSEVHGFYYAVLQRRFIVINEADPYDVQRFTCAHELGHDILHRGMGYYFIEDHTFFASSKFERQANIFAVSLLTQGDLPGSSESYREFCIRHHLPLTLPIEQWLGTWVR</sequence>
<evidence type="ECO:0000259" key="1">
    <source>
        <dbReference type="Pfam" id="PF06114"/>
    </source>
</evidence>
<evidence type="ECO:0000313" key="3">
    <source>
        <dbReference type="Proteomes" id="UP000294813"/>
    </source>
</evidence>
<dbReference type="Proteomes" id="UP000294813">
    <property type="component" value="Unassembled WGS sequence"/>
</dbReference>
<dbReference type="InterPro" id="IPR052345">
    <property type="entry name" value="Rad_response_metalloprotease"/>
</dbReference>
<protein>
    <submittedName>
        <fullName evidence="2">Uncharacterized protein DUF955</fullName>
    </submittedName>
</protein>
<name>A0A4R2RIA7_9FIRM</name>
<dbReference type="EMBL" id="SLXT01000018">
    <property type="protein sequence ID" value="TCP63512.1"/>
    <property type="molecule type" value="Genomic_DNA"/>
</dbReference>
<organism evidence="2 3">
    <name type="scientific">Heliophilum fasciatum</name>
    <dbReference type="NCBI Taxonomy" id="35700"/>
    <lineage>
        <taxon>Bacteria</taxon>
        <taxon>Bacillati</taxon>
        <taxon>Bacillota</taxon>
        <taxon>Clostridia</taxon>
        <taxon>Eubacteriales</taxon>
        <taxon>Heliobacteriaceae</taxon>
        <taxon>Heliophilum</taxon>
    </lineage>
</organism>
<reference evidence="2 3" key="1">
    <citation type="submission" date="2019-03" db="EMBL/GenBank/DDBJ databases">
        <title>Genomic Encyclopedia of Type Strains, Phase IV (KMG-IV): sequencing the most valuable type-strain genomes for metagenomic binning, comparative biology and taxonomic classification.</title>
        <authorList>
            <person name="Goeker M."/>
        </authorList>
    </citation>
    <scope>NUCLEOTIDE SEQUENCE [LARGE SCALE GENOMIC DNA]</scope>
    <source>
        <strain evidence="2 3">DSM 11170</strain>
    </source>
</reference>
<dbReference type="RefSeq" id="WP_207668864.1">
    <property type="nucleotide sequence ID" value="NZ_JAOQNU010000017.1"/>
</dbReference>